<dbReference type="Proteomes" id="UP001172102">
    <property type="component" value="Unassembled WGS sequence"/>
</dbReference>
<evidence type="ECO:0000313" key="7">
    <source>
        <dbReference type="Proteomes" id="UP001172102"/>
    </source>
</evidence>
<evidence type="ECO:0000256" key="5">
    <source>
        <dbReference type="ARBA" id="ARBA00023004"/>
    </source>
</evidence>
<evidence type="ECO:0000313" key="6">
    <source>
        <dbReference type="EMBL" id="KAK0707303.1"/>
    </source>
</evidence>
<evidence type="ECO:0000256" key="2">
    <source>
        <dbReference type="ARBA" id="ARBA00022617"/>
    </source>
</evidence>
<name>A0AA40A0Z6_9PEZI</name>
<dbReference type="Pfam" id="PF00067">
    <property type="entry name" value="p450"/>
    <property type="match status" value="1"/>
</dbReference>
<dbReference type="GO" id="GO:0004497">
    <property type="term" value="F:monooxygenase activity"/>
    <property type="evidence" value="ECO:0007669"/>
    <property type="project" value="InterPro"/>
</dbReference>
<dbReference type="InterPro" id="IPR036396">
    <property type="entry name" value="Cyt_P450_sf"/>
</dbReference>
<dbReference type="InterPro" id="IPR001128">
    <property type="entry name" value="Cyt_P450"/>
</dbReference>
<dbReference type="GO" id="GO:0016705">
    <property type="term" value="F:oxidoreductase activity, acting on paired donors, with incorporation or reduction of molecular oxygen"/>
    <property type="evidence" value="ECO:0007669"/>
    <property type="project" value="InterPro"/>
</dbReference>
<reference evidence="6" key="1">
    <citation type="submission" date="2023-06" db="EMBL/GenBank/DDBJ databases">
        <title>Genome-scale phylogeny and comparative genomics of the fungal order Sordariales.</title>
        <authorList>
            <consortium name="Lawrence Berkeley National Laboratory"/>
            <person name="Hensen N."/>
            <person name="Bonometti L."/>
            <person name="Westerberg I."/>
            <person name="Brannstrom I.O."/>
            <person name="Guillou S."/>
            <person name="Cros-Aarteil S."/>
            <person name="Calhoun S."/>
            <person name="Haridas S."/>
            <person name="Kuo A."/>
            <person name="Mondo S."/>
            <person name="Pangilinan J."/>
            <person name="Riley R."/>
            <person name="Labutti K."/>
            <person name="Andreopoulos B."/>
            <person name="Lipzen A."/>
            <person name="Chen C."/>
            <person name="Yanf M."/>
            <person name="Daum C."/>
            <person name="Ng V."/>
            <person name="Clum A."/>
            <person name="Steindorff A."/>
            <person name="Ohm R."/>
            <person name="Martin F."/>
            <person name="Silar P."/>
            <person name="Natvig D."/>
            <person name="Lalanne C."/>
            <person name="Gautier V."/>
            <person name="Ament-Velasquez S.L."/>
            <person name="Kruys A."/>
            <person name="Hutchinson M.I."/>
            <person name="Powell A.J."/>
            <person name="Barry K."/>
            <person name="Miller A.N."/>
            <person name="Grigoriev I.V."/>
            <person name="Debuchy R."/>
            <person name="Gladieux P."/>
            <person name="Thoren M.H."/>
            <person name="Johannesson H."/>
        </authorList>
    </citation>
    <scope>NUCLEOTIDE SEQUENCE</scope>
    <source>
        <strain evidence="6">SMH4607-1</strain>
    </source>
</reference>
<dbReference type="AlphaFoldDB" id="A0AA40A0Z6"/>
<accession>A0AA40A0Z6</accession>
<comment type="similarity">
    <text evidence="1">Belongs to the cytochrome P450 family.</text>
</comment>
<dbReference type="PANTHER" id="PTHR24305">
    <property type="entry name" value="CYTOCHROME P450"/>
    <property type="match status" value="1"/>
</dbReference>
<keyword evidence="4" id="KW-0560">Oxidoreductase</keyword>
<dbReference type="SUPFAM" id="SSF48264">
    <property type="entry name" value="Cytochrome P450"/>
    <property type="match status" value="1"/>
</dbReference>
<keyword evidence="5" id="KW-0408">Iron</keyword>
<evidence type="ECO:0000256" key="3">
    <source>
        <dbReference type="ARBA" id="ARBA00022723"/>
    </source>
</evidence>
<sequence>MKGVTIYTAGAALLALFIVKYILAGLLNPLSPIPGPWYTRFSTLPSKWHRLRGTKIVWVDSLHRRYGPIVRVDAGQVAIAEPAFWDAVGRVGGGFRKTPFHERIRIGPEHFLFSMTDAKAHAARRRLFARALTADALRRNWEPRWLRDVVGANKVIAEKGTIAVRNLRATGLDRPNLFSNMLAEAEKAPDGDGTGDDDVDGDAHRLTDDAIRSEVAGFLLAGSDTTSMALTYTVWAVLRHPDLQRRLEHELAGLPAAFSDRDLEALPLLGNVLDEALRLYSPGSPGILRLPPREGMTWRGYFIPGDTQVLAQQWTLVRDHALFPDPERFDETRFEQPAEGARRIA</sequence>
<keyword evidence="3" id="KW-0479">Metal-binding</keyword>
<dbReference type="Gene3D" id="1.10.630.10">
    <property type="entry name" value="Cytochrome P450"/>
    <property type="match status" value="2"/>
</dbReference>
<evidence type="ECO:0000256" key="4">
    <source>
        <dbReference type="ARBA" id="ARBA00023002"/>
    </source>
</evidence>
<gene>
    <name evidence="6" type="ORF">B0H67DRAFT_647499</name>
</gene>
<keyword evidence="2" id="KW-0349">Heme</keyword>
<dbReference type="PRINTS" id="PR00463">
    <property type="entry name" value="EP450I"/>
</dbReference>
<protein>
    <submittedName>
        <fullName evidence="6">Cytochrome P450</fullName>
    </submittedName>
</protein>
<dbReference type="GO" id="GO:0020037">
    <property type="term" value="F:heme binding"/>
    <property type="evidence" value="ECO:0007669"/>
    <property type="project" value="InterPro"/>
</dbReference>
<comment type="caution">
    <text evidence="6">The sequence shown here is derived from an EMBL/GenBank/DDBJ whole genome shotgun (WGS) entry which is preliminary data.</text>
</comment>
<evidence type="ECO:0000256" key="1">
    <source>
        <dbReference type="ARBA" id="ARBA00010617"/>
    </source>
</evidence>
<organism evidence="6 7">
    <name type="scientific">Lasiosphaeris hirsuta</name>
    <dbReference type="NCBI Taxonomy" id="260670"/>
    <lineage>
        <taxon>Eukaryota</taxon>
        <taxon>Fungi</taxon>
        <taxon>Dikarya</taxon>
        <taxon>Ascomycota</taxon>
        <taxon>Pezizomycotina</taxon>
        <taxon>Sordariomycetes</taxon>
        <taxon>Sordariomycetidae</taxon>
        <taxon>Sordariales</taxon>
        <taxon>Lasiosphaeriaceae</taxon>
        <taxon>Lasiosphaeris</taxon>
    </lineage>
</organism>
<dbReference type="EMBL" id="JAUKUA010000006">
    <property type="protein sequence ID" value="KAK0707303.1"/>
    <property type="molecule type" value="Genomic_DNA"/>
</dbReference>
<keyword evidence="7" id="KW-1185">Reference proteome</keyword>
<dbReference type="InterPro" id="IPR050121">
    <property type="entry name" value="Cytochrome_P450_monoxygenase"/>
</dbReference>
<proteinExistence type="inferred from homology"/>
<dbReference type="GO" id="GO:0005506">
    <property type="term" value="F:iron ion binding"/>
    <property type="evidence" value="ECO:0007669"/>
    <property type="project" value="InterPro"/>
</dbReference>
<dbReference type="PANTHER" id="PTHR24305:SF96">
    <property type="entry name" value="CYTOCHROME P450 MONOOXYGENASE STCB-RELATED"/>
    <property type="match status" value="1"/>
</dbReference>
<dbReference type="InterPro" id="IPR002401">
    <property type="entry name" value="Cyt_P450_E_grp-I"/>
</dbReference>